<protein>
    <submittedName>
        <fullName evidence="1">Uncharacterized protein</fullName>
    </submittedName>
</protein>
<evidence type="ECO:0000313" key="1">
    <source>
        <dbReference type="EMBL" id="MPC52930.1"/>
    </source>
</evidence>
<reference evidence="1 2" key="1">
    <citation type="submission" date="2019-05" db="EMBL/GenBank/DDBJ databases">
        <title>Another draft genome of Portunus trituberculatus and its Hox gene families provides insights of decapod evolution.</title>
        <authorList>
            <person name="Jeong J.-H."/>
            <person name="Song I."/>
            <person name="Kim S."/>
            <person name="Choi T."/>
            <person name="Kim D."/>
            <person name="Ryu S."/>
            <person name="Kim W."/>
        </authorList>
    </citation>
    <scope>NUCLEOTIDE SEQUENCE [LARGE SCALE GENOMIC DNA]</scope>
    <source>
        <tissue evidence="1">Muscle</tissue>
    </source>
</reference>
<sequence length="85" mass="9519">MVTEVPPFLKRSIHQPRHPAVTRQIHATNTSTPTARSSQERADQLTLAAGGKLSQRYPWLGSHEAQREVLKGMQEKCIRAIDSDT</sequence>
<name>A0A5B7FYR8_PORTR</name>
<evidence type="ECO:0000313" key="2">
    <source>
        <dbReference type="Proteomes" id="UP000324222"/>
    </source>
</evidence>
<proteinExistence type="predicted"/>
<dbReference type="EMBL" id="VSRR010011259">
    <property type="protein sequence ID" value="MPC52930.1"/>
    <property type="molecule type" value="Genomic_DNA"/>
</dbReference>
<dbReference type="Proteomes" id="UP000324222">
    <property type="component" value="Unassembled WGS sequence"/>
</dbReference>
<accession>A0A5B7FYR8</accession>
<comment type="caution">
    <text evidence="1">The sequence shown here is derived from an EMBL/GenBank/DDBJ whole genome shotgun (WGS) entry which is preliminary data.</text>
</comment>
<gene>
    <name evidence="1" type="ORF">E2C01_046811</name>
</gene>
<organism evidence="1 2">
    <name type="scientific">Portunus trituberculatus</name>
    <name type="common">Swimming crab</name>
    <name type="synonym">Neptunus trituberculatus</name>
    <dbReference type="NCBI Taxonomy" id="210409"/>
    <lineage>
        <taxon>Eukaryota</taxon>
        <taxon>Metazoa</taxon>
        <taxon>Ecdysozoa</taxon>
        <taxon>Arthropoda</taxon>
        <taxon>Crustacea</taxon>
        <taxon>Multicrustacea</taxon>
        <taxon>Malacostraca</taxon>
        <taxon>Eumalacostraca</taxon>
        <taxon>Eucarida</taxon>
        <taxon>Decapoda</taxon>
        <taxon>Pleocyemata</taxon>
        <taxon>Brachyura</taxon>
        <taxon>Eubrachyura</taxon>
        <taxon>Portunoidea</taxon>
        <taxon>Portunidae</taxon>
        <taxon>Portuninae</taxon>
        <taxon>Portunus</taxon>
    </lineage>
</organism>
<keyword evidence="2" id="KW-1185">Reference proteome</keyword>
<dbReference type="AlphaFoldDB" id="A0A5B7FYR8"/>